<accession>A0AAD3XR81</accession>
<dbReference type="AlphaFoldDB" id="A0AAD3XR81"/>
<protein>
    <submittedName>
        <fullName evidence="2">Uncharacterized protein</fullName>
    </submittedName>
</protein>
<evidence type="ECO:0000313" key="3">
    <source>
        <dbReference type="Proteomes" id="UP001279734"/>
    </source>
</evidence>
<proteinExistence type="predicted"/>
<comment type="caution">
    <text evidence="2">The sequence shown here is derived from an EMBL/GenBank/DDBJ whole genome shotgun (WGS) entry which is preliminary data.</text>
</comment>
<dbReference type="Proteomes" id="UP001279734">
    <property type="component" value="Unassembled WGS sequence"/>
</dbReference>
<evidence type="ECO:0000313" key="2">
    <source>
        <dbReference type="EMBL" id="GMH13516.1"/>
    </source>
</evidence>
<dbReference type="EMBL" id="BSYO01000013">
    <property type="protein sequence ID" value="GMH13516.1"/>
    <property type="molecule type" value="Genomic_DNA"/>
</dbReference>
<feature type="region of interest" description="Disordered" evidence="1">
    <location>
        <begin position="1"/>
        <end position="21"/>
    </location>
</feature>
<name>A0AAD3XR81_NEPGR</name>
<organism evidence="2 3">
    <name type="scientific">Nepenthes gracilis</name>
    <name type="common">Slender pitcher plant</name>
    <dbReference type="NCBI Taxonomy" id="150966"/>
    <lineage>
        <taxon>Eukaryota</taxon>
        <taxon>Viridiplantae</taxon>
        <taxon>Streptophyta</taxon>
        <taxon>Embryophyta</taxon>
        <taxon>Tracheophyta</taxon>
        <taxon>Spermatophyta</taxon>
        <taxon>Magnoliopsida</taxon>
        <taxon>eudicotyledons</taxon>
        <taxon>Gunneridae</taxon>
        <taxon>Pentapetalae</taxon>
        <taxon>Caryophyllales</taxon>
        <taxon>Nepenthaceae</taxon>
        <taxon>Nepenthes</taxon>
    </lineage>
</organism>
<reference evidence="2" key="1">
    <citation type="submission" date="2023-05" db="EMBL/GenBank/DDBJ databases">
        <title>Nepenthes gracilis genome sequencing.</title>
        <authorList>
            <person name="Fukushima K."/>
        </authorList>
    </citation>
    <scope>NUCLEOTIDE SEQUENCE</scope>
    <source>
        <strain evidence="2">SING2019-196</strain>
    </source>
</reference>
<dbReference type="PANTHER" id="PTHR34569">
    <property type="entry name" value="EXPRESSED PROTEIN"/>
    <property type="match status" value="1"/>
</dbReference>
<sequence>MEAPSIRQPSSEILPLQTPEKKHPQTIVIHNGINCNSDDGNYPLSLISDFGIVDVQASAYTSLKDIIPPYPPSPPAAVTPPWSRKDSLEGIPIKNPLVKQAALAYLQPMSTPTEIEDRSWFVQLKDKCCLLHRGDADRSTCFDFLNDIVLSPAVQAFRRIFGISSTENKHVD</sequence>
<gene>
    <name evidence="2" type="ORF">Nepgr_015357</name>
</gene>
<evidence type="ECO:0000256" key="1">
    <source>
        <dbReference type="SAM" id="MobiDB-lite"/>
    </source>
</evidence>
<dbReference type="PANTHER" id="PTHR34569:SF12">
    <property type="entry name" value="TRANSMEMBRANE PROTEIN"/>
    <property type="match status" value="1"/>
</dbReference>
<keyword evidence="3" id="KW-1185">Reference proteome</keyword>